<protein>
    <submittedName>
        <fullName evidence="2">DUF2987 domain-containing protein</fullName>
    </submittedName>
</protein>
<dbReference type="EMBL" id="JBHSUS010000001">
    <property type="protein sequence ID" value="MFC6439190.1"/>
    <property type="molecule type" value="Genomic_DNA"/>
</dbReference>
<dbReference type="InterPro" id="IPR021370">
    <property type="entry name" value="DUF2987"/>
</dbReference>
<keyword evidence="1" id="KW-0732">Signal</keyword>
<dbReference type="RefSeq" id="WP_131257535.1">
    <property type="nucleotide sequence ID" value="NZ_JBHSUS010000001.1"/>
</dbReference>
<evidence type="ECO:0000256" key="1">
    <source>
        <dbReference type="SAM" id="SignalP"/>
    </source>
</evidence>
<name>A0ABW1XK94_9ALTE</name>
<proteinExistence type="predicted"/>
<reference evidence="3" key="1">
    <citation type="journal article" date="2019" name="Int. J. Syst. Evol. Microbiol.">
        <title>The Global Catalogue of Microorganisms (GCM) 10K type strain sequencing project: providing services to taxonomists for standard genome sequencing and annotation.</title>
        <authorList>
            <consortium name="The Broad Institute Genomics Platform"/>
            <consortium name="The Broad Institute Genome Sequencing Center for Infectious Disease"/>
            <person name="Wu L."/>
            <person name="Ma J."/>
        </authorList>
    </citation>
    <scope>NUCLEOTIDE SEQUENCE [LARGE SCALE GENOMIC DNA]</scope>
    <source>
        <strain evidence="3">CGMCC 1.16031</strain>
    </source>
</reference>
<evidence type="ECO:0000313" key="2">
    <source>
        <dbReference type="EMBL" id="MFC6439190.1"/>
    </source>
</evidence>
<sequence length="214" mass="23796">MKLRRSHVLFGLFLICQSVHADPETGRKIDYDELNGMAILATQLKSPFSEIRAFVTPQSKSIKLEAVKLWLEIDGTPQMPIDIQADGTFILPALSDAQAKHAQLAVNQAKGDVSLSVSAKVNPPQTLEVSYQDLFLILTDTEALIDEIAGAASWFVPTPDDLSFKFDQPANIKIADKVYKTNDENLIAITRNKKMYKQNPTVVFSRLPLEINPE</sequence>
<accession>A0ABW1XK94</accession>
<comment type="caution">
    <text evidence="2">The sequence shown here is derived from an EMBL/GenBank/DDBJ whole genome shotgun (WGS) entry which is preliminary data.</text>
</comment>
<feature type="chain" id="PRO_5047068698" evidence="1">
    <location>
        <begin position="22"/>
        <end position="214"/>
    </location>
</feature>
<organism evidence="2 3">
    <name type="scientific">Pseudobowmanella zhangzhouensis</name>
    <dbReference type="NCBI Taxonomy" id="1537679"/>
    <lineage>
        <taxon>Bacteria</taxon>
        <taxon>Pseudomonadati</taxon>
        <taxon>Pseudomonadota</taxon>
        <taxon>Gammaproteobacteria</taxon>
        <taxon>Alteromonadales</taxon>
        <taxon>Alteromonadaceae</taxon>
    </lineage>
</organism>
<feature type="signal peptide" evidence="1">
    <location>
        <begin position="1"/>
        <end position="21"/>
    </location>
</feature>
<evidence type="ECO:0000313" key="3">
    <source>
        <dbReference type="Proteomes" id="UP001596364"/>
    </source>
</evidence>
<gene>
    <name evidence="2" type="ORF">ACFP85_03365</name>
</gene>
<dbReference type="Pfam" id="PF11205">
    <property type="entry name" value="DUF2987"/>
    <property type="match status" value="1"/>
</dbReference>
<keyword evidence="3" id="KW-1185">Reference proteome</keyword>
<dbReference type="Proteomes" id="UP001596364">
    <property type="component" value="Unassembled WGS sequence"/>
</dbReference>